<evidence type="ECO:0000256" key="7">
    <source>
        <dbReference type="SAM" id="Phobius"/>
    </source>
</evidence>
<evidence type="ECO:0000259" key="8">
    <source>
        <dbReference type="Pfam" id="PF02308"/>
    </source>
</evidence>
<name>A0ABT7PP61_9BACT</name>
<keyword evidence="5 7" id="KW-1133">Transmembrane helix</keyword>
<feature type="transmembrane region" description="Helical" evidence="7">
    <location>
        <begin position="123"/>
        <end position="143"/>
    </location>
</feature>
<organism evidence="9 10">
    <name type="scientific">Roseiconus lacunae</name>
    <dbReference type="NCBI Taxonomy" id="2605694"/>
    <lineage>
        <taxon>Bacteria</taxon>
        <taxon>Pseudomonadati</taxon>
        <taxon>Planctomycetota</taxon>
        <taxon>Planctomycetia</taxon>
        <taxon>Pirellulales</taxon>
        <taxon>Pirellulaceae</taxon>
        <taxon>Roseiconus</taxon>
    </lineage>
</organism>
<accession>A0ABT7PP61</accession>
<gene>
    <name evidence="9" type="ORF">QTN89_22670</name>
</gene>
<dbReference type="PANTHER" id="PTHR33778:SF1">
    <property type="entry name" value="MAGNESIUM TRANSPORTER YHID-RELATED"/>
    <property type="match status" value="1"/>
</dbReference>
<comment type="caution">
    <text evidence="9">The sequence shown here is derived from an EMBL/GenBank/DDBJ whole genome shotgun (WGS) entry which is preliminary data.</text>
</comment>
<reference evidence="9 10" key="1">
    <citation type="submission" date="2023-06" db="EMBL/GenBank/DDBJ databases">
        <title>Roseiconus lacunae JC819 isolated from Gulf of Mannar region, Tamil Nadu.</title>
        <authorList>
            <person name="Pk S."/>
            <person name="Ch S."/>
            <person name="Ch V.R."/>
        </authorList>
    </citation>
    <scope>NUCLEOTIDE SEQUENCE [LARGE SCALE GENOMIC DNA]</scope>
    <source>
        <strain evidence="9 10">JC819</strain>
    </source>
</reference>
<dbReference type="InterPro" id="IPR003416">
    <property type="entry name" value="MgtC/SapB/SrpB/YhiD_fam"/>
</dbReference>
<keyword evidence="3" id="KW-1003">Cell membrane</keyword>
<evidence type="ECO:0000256" key="2">
    <source>
        <dbReference type="ARBA" id="ARBA00009298"/>
    </source>
</evidence>
<feature type="transmembrane region" description="Helical" evidence="7">
    <location>
        <begin position="150"/>
        <end position="170"/>
    </location>
</feature>
<comment type="similarity">
    <text evidence="2">Belongs to the MgtC/SapB family.</text>
</comment>
<dbReference type="Pfam" id="PF02308">
    <property type="entry name" value="MgtC"/>
    <property type="match status" value="1"/>
</dbReference>
<dbReference type="InterPro" id="IPR049177">
    <property type="entry name" value="MgtC_SapB_SrpB_YhiD_N"/>
</dbReference>
<keyword evidence="4 7" id="KW-0812">Transmembrane</keyword>
<feature type="domain" description="MgtC/SapB/SrpB/YhiD N-terminal" evidence="8">
    <location>
        <begin position="64"/>
        <end position="196"/>
    </location>
</feature>
<feature type="transmembrane region" description="Helical" evidence="7">
    <location>
        <begin position="176"/>
        <end position="194"/>
    </location>
</feature>
<evidence type="ECO:0000313" key="10">
    <source>
        <dbReference type="Proteomes" id="UP001239462"/>
    </source>
</evidence>
<dbReference type="PANTHER" id="PTHR33778">
    <property type="entry name" value="PROTEIN MGTC"/>
    <property type="match status" value="1"/>
</dbReference>
<evidence type="ECO:0000256" key="6">
    <source>
        <dbReference type="ARBA" id="ARBA00023136"/>
    </source>
</evidence>
<evidence type="ECO:0000256" key="3">
    <source>
        <dbReference type="ARBA" id="ARBA00022475"/>
    </source>
</evidence>
<sequence>MPRLSRIPLKQELIRQDHRVTPRGGVGGVRWHSVCFVQYGKSVFRTCVKGLRLELDFQNILTVLIAGGLGAILGLEREIASKPAGIRTHILVASGSALMMVLGEDIIREYQYVDEETKLQSDPIRMLQAIVVGISFLGAGTIVHDKEQGVEGLTTAATVFLTAGIGVAVAVDRVRFAVMITAVAIVVLLVVGFLERLIHRWQTKREQIVTEPSAVASTCDESD</sequence>
<evidence type="ECO:0000313" key="9">
    <source>
        <dbReference type="EMBL" id="MDM4018272.1"/>
    </source>
</evidence>
<dbReference type="Proteomes" id="UP001239462">
    <property type="component" value="Unassembled WGS sequence"/>
</dbReference>
<comment type="subcellular location">
    <subcellularLocation>
        <location evidence="1">Cell membrane</location>
        <topology evidence="1">Multi-pass membrane protein</topology>
    </subcellularLocation>
</comment>
<evidence type="ECO:0000256" key="1">
    <source>
        <dbReference type="ARBA" id="ARBA00004651"/>
    </source>
</evidence>
<dbReference type="RefSeq" id="WP_289166026.1">
    <property type="nucleotide sequence ID" value="NZ_JASZZN010000020.1"/>
</dbReference>
<evidence type="ECO:0000256" key="5">
    <source>
        <dbReference type="ARBA" id="ARBA00022989"/>
    </source>
</evidence>
<dbReference type="PRINTS" id="PR01837">
    <property type="entry name" value="MGTCSAPBPROT"/>
</dbReference>
<keyword evidence="10" id="KW-1185">Reference proteome</keyword>
<protein>
    <submittedName>
        <fullName evidence="9">MgtC/SapB family protein</fullName>
    </submittedName>
</protein>
<evidence type="ECO:0000256" key="4">
    <source>
        <dbReference type="ARBA" id="ARBA00022692"/>
    </source>
</evidence>
<dbReference type="EMBL" id="JASZZN010000020">
    <property type="protein sequence ID" value="MDM4018272.1"/>
    <property type="molecule type" value="Genomic_DNA"/>
</dbReference>
<proteinExistence type="inferred from homology"/>
<keyword evidence="6 7" id="KW-0472">Membrane</keyword>